<feature type="signal peptide" evidence="1">
    <location>
        <begin position="1"/>
        <end position="19"/>
    </location>
</feature>
<evidence type="ECO:0000259" key="2">
    <source>
        <dbReference type="Pfam" id="PF24808"/>
    </source>
</evidence>
<dbReference type="InterPro" id="IPR056124">
    <property type="entry name" value="DUF7707"/>
</dbReference>
<dbReference type="PANTHER" id="PTHR38118:SF2">
    <property type="entry name" value="CDP-ALCOHOL PHOSPHATIDYLTRANSFERASE PROTEIN"/>
    <property type="match status" value="1"/>
</dbReference>
<gene>
    <name evidence="3" type="ORF">H2201_000819</name>
</gene>
<protein>
    <recommendedName>
        <fullName evidence="2">DUF7707 domain-containing protein</fullName>
    </recommendedName>
</protein>
<reference evidence="3" key="1">
    <citation type="submission" date="2022-10" db="EMBL/GenBank/DDBJ databases">
        <title>Culturing micro-colonial fungi from biological soil crusts in the Mojave desert and describing Neophaeococcomyces mojavensis, and introducing the new genera and species Taxawa tesnikishii.</title>
        <authorList>
            <person name="Kurbessoian T."/>
            <person name="Stajich J.E."/>
        </authorList>
    </citation>
    <scope>NUCLEOTIDE SEQUENCE</scope>
    <source>
        <strain evidence="3">TK_1</strain>
    </source>
</reference>
<accession>A0ABQ9P7Y0</accession>
<feature type="domain" description="DUF7707" evidence="2">
    <location>
        <begin position="21"/>
        <end position="126"/>
    </location>
</feature>
<dbReference type="Pfam" id="PF24808">
    <property type="entry name" value="DUF7707"/>
    <property type="match status" value="1"/>
</dbReference>
<dbReference type="EMBL" id="JAPDRL010000004">
    <property type="protein sequence ID" value="KAJ9668993.1"/>
    <property type="molecule type" value="Genomic_DNA"/>
</dbReference>
<organism evidence="3 4">
    <name type="scientific">Coniosporium apollinis</name>
    <dbReference type="NCBI Taxonomy" id="61459"/>
    <lineage>
        <taxon>Eukaryota</taxon>
        <taxon>Fungi</taxon>
        <taxon>Dikarya</taxon>
        <taxon>Ascomycota</taxon>
        <taxon>Pezizomycotina</taxon>
        <taxon>Dothideomycetes</taxon>
        <taxon>Dothideomycetes incertae sedis</taxon>
        <taxon>Coniosporium</taxon>
    </lineage>
</organism>
<evidence type="ECO:0000313" key="4">
    <source>
        <dbReference type="Proteomes" id="UP001172684"/>
    </source>
</evidence>
<keyword evidence="4" id="KW-1185">Reference proteome</keyword>
<comment type="caution">
    <text evidence="3">The sequence shown here is derived from an EMBL/GenBank/DDBJ whole genome shotgun (WGS) entry which is preliminary data.</text>
</comment>
<name>A0ABQ9P7Y0_9PEZI</name>
<sequence>MRSFAAVSFLLAIAGLASAQTINPDSVDIATRRQWCQSQKSSCPLLCLQYPGNSASTAANDCDPKTLVFNCVCAVNGLSPNASEYSQTIPYFTCTEWGNQCVTACGQNSACADSCRADHPCGAQNPTPVNTSTITSTTATATDGSDASATSAIFTGFGNSAETTAASADNEGAAAMVNLGQSYGLAVVVAGVFAGFALVL</sequence>
<dbReference type="Proteomes" id="UP001172684">
    <property type="component" value="Unassembled WGS sequence"/>
</dbReference>
<evidence type="ECO:0000313" key="3">
    <source>
        <dbReference type="EMBL" id="KAJ9668993.1"/>
    </source>
</evidence>
<keyword evidence="1" id="KW-0732">Signal</keyword>
<feature type="chain" id="PRO_5047402599" description="DUF7707 domain-containing protein" evidence="1">
    <location>
        <begin position="20"/>
        <end position="200"/>
    </location>
</feature>
<evidence type="ECO:0000256" key="1">
    <source>
        <dbReference type="SAM" id="SignalP"/>
    </source>
</evidence>
<dbReference type="PANTHER" id="PTHR38118">
    <property type="entry name" value="ANCHORED CELL WALL PROTEIN 11-RELATED"/>
    <property type="match status" value="1"/>
</dbReference>
<proteinExistence type="predicted"/>